<dbReference type="SMART" id="SM01234">
    <property type="entry name" value="Haemolytic"/>
    <property type="match status" value="1"/>
</dbReference>
<keyword evidence="1" id="KW-1003">Cell membrane</keyword>
<dbReference type="Pfam" id="PF01809">
    <property type="entry name" value="YidD"/>
    <property type="match status" value="1"/>
</dbReference>
<name>A0A348WQG8_9GAMM</name>
<protein>
    <recommendedName>
        <fullName evidence="1">Putative membrane protein insertion efficiency factor</fullName>
    </recommendedName>
</protein>
<feature type="region of interest" description="Disordered" evidence="2">
    <location>
        <begin position="67"/>
        <end position="92"/>
    </location>
</feature>
<dbReference type="EMBL" id="DMUP01000196">
    <property type="protein sequence ID" value="HAR56780.1"/>
    <property type="molecule type" value="Genomic_DNA"/>
</dbReference>
<dbReference type="HAMAP" id="MF_00386">
    <property type="entry name" value="UPF0161_YidD"/>
    <property type="match status" value="1"/>
</dbReference>
<dbReference type="STRING" id="314276.OS145_09780"/>
<reference evidence="3 4" key="1">
    <citation type="journal article" date="2018" name="Nat. Biotechnol.">
        <title>A standardized bacterial taxonomy based on genome phylogeny substantially revises the tree of life.</title>
        <authorList>
            <person name="Parks D.H."/>
            <person name="Chuvochina M."/>
            <person name="Waite D.W."/>
            <person name="Rinke C."/>
            <person name="Skarshewski A."/>
            <person name="Chaumeil P.A."/>
            <person name="Hugenholtz P."/>
        </authorList>
    </citation>
    <scope>NUCLEOTIDE SEQUENCE [LARGE SCALE GENOMIC DNA]</scope>
    <source>
        <strain evidence="3">UBA9360</strain>
    </source>
</reference>
<sequence length="92" mass="10004">MAKVSKALQAIPIGLIKFYQLVISPLIGPRCRFYPSCSHYACEAIKKHGTIRGIGLAAKRLSRCHPGSEGGFDPVPEVSSDNIEPNHSQSKK</sequence>
<evidence type="ECO:0000313" key="4">
    <source>
        <dbReference type="Proteomes" id="UP000262878"/>
    </source>
</evidence>
<feature type="compositionally biased region" description="Polar residues" evidence="2">
    <location>
        <begin position="79"/>
        <end position="92"/>
    </location>
</feature>
<dbReference type="AlphaFoldDB" id="A0A348WQG8"/>
<comment type="function">
    <text evidence="1">Could be involved in insertion of integral membrane proteins into the membrane.</text>
</comment>
<organism evidence="3 4">
    <name type="scientific">Idiomarina baltica</name>
    <dbReference type="NCBI Taxonomy" id="190892"/>
    <lineage>
        <taxon>Bacteria</taxon>
        <taxon>Pseudomonadati</taxon>
        <taxon>Pseudomonadota</taxon>
        <taxon>Gammaproteobacteria</taxon>
        <taxon>Alteromonadales</taxon>
        <taxon>Idiomarinaceae</taxon>
        <taxon>Idiomarina</taxon>
    </lineage>
</organism>
<keyword evidence="1" id="KW-0472">Membrane</keyword>
<comment type="caution">
    <text evidence="3">The sequence shown here is derived from an EMBL/GenBank/DDBJ whole genome shotgun (WGS) entry which is preliminary data.</text>
</comment>
<evidence type="ECO:0000256" key="1">
    <source>
        <dbReference type="HAMAP-Rule" id="MF_00386"/>
    </source>
</evidence>
<comment type="subcellular location">
    <subcellularLocation>
        <location evidence="1">Cell membrane</location>
        <topology evidence="1">Peripheral membrane protein</topology>
        <orientation evidence="1">Cytoplasmic side</orientation>
    </subcellularLocation>
</comment>
<dbReference type="InterPro" id="IPR002696">
    <property type="entry name" value="Membr_insert_effic_factor_YidD"/>
</dbReference>
<dbReference type="RefSeq" id="WP_083773219.1">
    <property type="nucleotide sequence ID" value="NZ_DAIRLQ010000014.1"/>
</dbReference>
<comment type="similarity">
    <text evidence="1">Belongs to the UPF0161 family.</text>
</comment>
<proteinExistence type="inferred from homology"/>
<dbReference type="NCBIfam" id="TIGR00278">
    <property type="entry name" value="membrane protein insertion efficiency factor YidD"/>
    <property type="match status" value="1"/>
</dbReference>
<accession>A0A348WQG8</accession>
<dbReference type="PANTHER" id="PTHR33383:SF1">
    <property type="entry name" value="MEMBRANE PROTEIN INSERTION EFFICIENCY FACTOR-RELATED"/>
    <property type="match status" value="1"/>
</dbReference>
<gene>
    <name evidence="3" type="ORF">DCR58_08355</name>
</gene>
<dbReference type="PANTHER" id="PTHR33383">
    <property type="entry name" value="MEMBRANE PROTEIN INSERTION EFFICIENCY FACTOR-RELATED"/>
    <property type="match status" value="1"/>
</dbReference>
<evidence type="ECO:0000256" key="2">
    <source>
        <dbReference type="SAM" id="MobiDB-lite"/>
    </source>
</evidence>
<dbReference type="GO" id="GO:0005886">
    <property type="term" value="C:plasma membrane"/>
    <property type="evidence" value="ECO:0007669"/>
    <property type="project" value="UniProtKB-SubCell"/>
</dbReference>
<evidence type="ECO:0000313" key="3">
    <source>
        <dbReference type="EMBL" id="HAR56780.1"/>
    </source>
</evidence>
<dbReference type="Proteomes" id="UP000262878">
    <property type="component" value="Unassembled WGS sequence"/>
</dbReference>